<organism evidence="3 4">
    <name type="scientific">Algoriphagus aquimarinus</name>
    <dbReference type="NCBI Taxonomy" id="237018"/>
    <lineage>
        <taxon>Bacteria</taxon>
        <taxon>Pseudomonadati</taxon>
        <taxon>Bacteroidota</taxon>
        <taxon>Cytophagia</taxon>
        <taxon>Cytophagales</taxon>
        <taxon>Cyclobacteriaceae</taxon>
        <taxon>Algoriphagus</taxon>
    </lineage>
</organism>
<name>A0A5C7AUV1_9BACT</name>
<proteinExistence type="inferred from homology"/>
<gene>
    <name evidence="3" type="ORF">ESV85_08760</name>
</gene>
<comment type="caution">
    <text evidence="3">The sequence shown here is derived from an EMBL/GenBank/DDBJ whole genome shotgun (WGS) entry which is preliminary data.</text>
</comment>
<dbReference type="PANTHER" id="PTHR34977">
    <property type="entry name" value="UPF0337 PROTEIN YJBJ"/>
    <property type="match status" value="1"/>
</dbReference>
<reference evidence="3 4" key="1">
    <citation type="submission" date="2019-08" db="EMBL/GenBank/DDBJ databases">
        <title>Genomes sequence of Algoriphagus aquimarinus ACAM450.</title>
        <authorList>
            <person name="Bowman J.P."/>
        </authorList>
    </citation>
    <scope>NUCLEOTIDE SEQUENCE [LARGE SCALE GENOMIC DNA]</scope>
    <source>
        <strain evidence="3 4">ACAM 450</strain>
    </source>
</reference>
<evidence type="ECO:0000256" key="1">
    <source>
        <dbReference type="ARBA" id="ARBA00009129"/>
    </source>
</evidence>
<accession>A0A5C7AUV1</accession>
<dbReference type="Pfam" id="PF05532">
    <property type="entry name" value="CsbD"/>
    <property type="match status" value="1"/>
</dbReference>
<feature type="domain" description="CsbD-like" evidence="2">
    <location>
        <begin position="6"/>
        <end position="57"/>
    </location>
</feature>
<dbReference type="PANTHER" id="PTHR34977:SF1">
    <property type="entry name" value="UPF0337 PROTEIN YJBJ"/>
    <property type="match status" value="1"/>
</dbReference>
<dbReference type="Proteomes" id="UP000321935">
    <property type="component" value="Unassembled WGS sequence"/>
</dbReference>
<dbReference type="OrthoDB" id="9796058at2"/>
<dbReference type="InterPro" id="IPR050423">
    <property type="entry name" value="UPF0337_stress_rsp"/>
</dbReference>
<sequence>MASNLKLKGNWNILKGKIKEKYGNLTDDDLTYVEGQEDQLLGRIQKRTGEAEDTIKKEFFEEN</sequence>
<dbReference type="InterPro" id="IPR036629">
    <property type="entry name" value="YjbJ_sf"/>
</dbReference>
<dbReference type="EMBL" id="VORW01000004">
    <property type="protein sequence ID" value="TXE12127.1"/>
    <property type="molecule type" value="Genomic_DNA"/>
</dbReference>
<dbReference type="Gene3D" id="1.10.1470.10">
    <property type="entry name" value="YjbJ"/>
    <property type="match status" value="1"/>
</dbReference>
<evidence type="ECO:0000259" key="2">
    <source>
        <dbReference type="Pfam" id="PF05532"/>
    </source>
</evidence>
<comment type="similarity">
    <text evidence="1">Belongs to the UPF0337 (CsbD) family.</text>
</comment>
<dbReference type="InterPro" id="IPR008462">
    <property type="entry name" value="CsbD"/>
</dbReference>
<evidence type="ECO:0000313" key="4">
    <source>
        <dbReference type="Proteomes" id="UP000321935"/>
    </source>
</evidence>
<dbReference type="SUPFAM" id="SSF69047">
    <property type="entry name" value="Hypothetical protein YjbJ"/>
    <property type="match status" value="1"/>
</dbReference>
<evidence type="ECO:0000313" key="3">
    <source>
        <dbReference type="EMBL" id="TXE12127.1"/>
    </source>
</evidence>
<dbReference type="RefSeq" id="WP_146916694.1">
    <property type="nucleotide sequence ID" value="NZ_VORW01000004.1"/>
</dbReference>
<protein>
    <submittedName>
        <fullName evidence="3">CsbD family protein</fullName>
    </submittedName>
</protein>
<dbReference type="AlphaFoldDB" id="A0A5C7AUV1"/>